<evidence type="ECO:0000256" key="4">
    <source>
        <dbReference type="ARBA" id="ARBA00022989"/>
    </source>
</evidence>
<keyword evidence="6 8" id="KW-0807">Transducer</keyword>
<accession>A0ABS0AJZ2</accession>
<evidence type="ECO:0000256" key="2">
    <source>
        <dbReference type="ARBA" id="ARBA00022475"/>
    </source>
</evidence>
<evidence type="ECO:0000256" key="7">
    <source>
        <dbReference type="ARBA" id="ARBA00029447"/>
    </source>
</evidence>
<keyword evidence="3 9" id="KW-0812">Transmembrane</keyword>
<evidence type="ECO:0000256" key="1">
    <source>
        <dbReference type="ARBA" id="ARBA00004651"/>
    </source>
</evidence>
<dbReference type="RefSeq" id="WP_194856795.1">
    <property type="nucleotide sequence ID" value="NZ_ARXR01000045.1"/>
</dbReference>
<comment type="subcellular location">
    <subcellularLocation>
        <location evidence="1">Cell membrane</location>
        <topology evidence="1">Multi-pass membrane protein</topology>
    </subcellularLocation>
</comment>
<dbReference type="CDD" id="cd06225">
    <property type="entry name" value="HAMP"/>
    <property type="match status" value="1"/>
</dbReference>
<evidence type="ECO:0000313" key="13">
    <source>
        <dbReference type="Proteomes" id="UP000644441"/>
    </source>
</evidence>
<dbReference type="InterPro" id="IPR003660">
    <property type="entry name" value="HAMP_dom"/>
</dbReference>
<dbReference type="Gene3D" id="3.30.450.20">
    <property type="entry name" value="PAS domain"/>
    <property type="match status" value="1"/>
</dbReference>
<dbReference type="SMART" id="SM00283">
    <property type="entry name" value="MA"/>
    <property type="match status" value="1"/>
</dbReference>
<dbReference type="PROSITE" id="PS50885">
    <property type="entry name" value="HAMP"/>
    <property type="match status" value="1"/>
</dbReference>
<dbReference type="Proteomes" id="UP000644441">
    <property type="component" value="Unassembled WGS sequence"/>
</dbReference>
<feature type="transmembrane region" description="Helical" evidence="9">
    <location>
        <begin position="211"/>
        <end position="233"/>
    </location>
</feature>
<name>A0ABS0AJZ2_9GAMM</name>
<keyword evidence="4 9" id="KW-1133">Transmembrane helix</keyword>
<dbReference type="SMART" id="SM00304">
    <property type="entry name" value="HAMP"/>
    <property type="match status" value="1"/>
</dbReference>
<comment type="caution">
    <text evidence="12">The sequence shown here is derived from an EMBL/GenBank/DDBJ whole genome shotgun (WGS) entry which is preliminary data.</text>
</comment>
<comment type="similarity">
    <text evidence="7">Belongs to the methyl-accepting chemotaxis (MCP) protein family.</text>
</comment>
<dbReference type="Gene3D" id="1.10.287.950">
    <property type="entry name" value="Methyl-accepting chemotaxis protein"/>
    <property type="match status" value="1"/>
</dbReference>
<evidence type="ECO:0000259" key="11">
    <source>
        <dbReference type="PROSITE" id="PS50885"/>
    </source>
</evidence>
<reference evidence="12 13" key="1">
    <citation type="submission" date="2012-09" db="EMBL/GenBank/DDBJ databases">
        <title>Genome Sequence of alkane-degrading Bacterium Alcanivorax venustensis ISO4.</title>
        <authorList>
            <person name="Lai Q."/>
            <person name="Shao Z."/>
        </authorList>
    </citation>
    <scope>NUCLEOTIDE SEQUENCE [LARGE SCALE GENOMIC DNA]</scope>
    <source>
        <strain evidence="12 13">ISO4</strain>
    </source>
</reference>
<organism evidence="12 13">
    <name type="scientific">Alloalcanivorax venustensis ISO4</name>
    <dbReference type="NCBI Taxonomy" id="1177184"/>
    <lineage>
        <taxon>Bacteria</taxon>
        <taxon>Pseudomonadati</taxon>
        <taxon>Pseudomonadota</taxon>
        <taxon>Gammaproteobacteria</taxon>
        <taxon>Oceanospirillales</taxon>
        <taxon>Alcanivoracaceae</taxon>
        <taxon>Alloalcanivorax</taxon>
    </lineage>
</organism>
<dbReference type="PANTHER" id="PTHR43531">
    <property type="entry name" value="PROTEIN ICFG"/>
    <property type="match status" value="1"/>
</dbReference>
<dbReference type="Pfam" id="PF00672">
    <property type="entry name" value="HAMP"/>
    <property type="match status" value="1"/>
</dbReference>
<evidence type="ECO:0000259" key="10">
    <source>
        <dbReference type="PROSITE" id="PS50111"/>
    </source>
</evidence>
<evidence type="ECO:0000256" key="6">
    <source>
        <dbReference type="ARBA" id="ARBA00023224"/>
    </source>
</evidence>
<dbReference type="Pfam" id="PF00015">
    <property type="entry name" value="MCPsignal"/>
    <property type="match status" value="1"/>
</dbReference>
<dbReference type="SUPFAM" id="SSF58104">
    <property type="entry name" value="Methyl-accepting chemotaxis protein (MCP) signaling domain"/>
    <property type="match status" value="1"/>
</dbReference>
<dbReference type="SMART" id="SM01049">
    <property type="entry name" value="Cache_2"/>
    <property type="match status" value="1"/>
</dbReference>
<proteinExistence type="inferred from homology"/>
<dbReference type="InterPro" id="IPR004089">
    <property type="entry name" value="MCPsignal_dom"/>
</dbReference>
<gene>
    <name evidence="12" type="ORF">ISO4_03055</name>
</gene>
<keyword evidence="13" id="KW-1185">Reference proteome</keyword>
<dbReference type="PANTHER" id="PTHR43531:SF16">
    <property type="entry name" value="METHYL-ACCEPTING CHEMOTAXIS PROTEIN II"/>
    <property type="match status" value="1"/>
</dbReference>
<dbReference type="InterPro" id="IPR004090">
    <property type="entry name" value="Chemotax_Me-accpt_rcpt"/>
</dbReference>
<evidence type="ECO:0000313" key="12">
    <source>
        <dbReference type="EMBL" id="MBF5054453.1"/>
    </source>
</evidence>
<dbReference type="PRINTS" id="PR00260">
    <property type="entry name" value="CHEMTRNSDUCR"/>
</dbReference>
<protein>
    <submittedName>
        <fullName evidence="12">Methyl-accepting chemotaxis sensory transducer</fullName>
    </submittedName>
</protein>
<feature type="domain" description="Methyl-accepting transducer" evidence="10">
    <location>
        <begin position="293"/>
        <end position="522"/>
    </location>
</feature>
<dbReference type="InterPro" id="IPR033480">
    <property type="entry name" value="sCache_2"/>
</dbReference>
<keyword evidence="2" id="KW-1003">Cell membrane</keyword>
<feature type="domain" description="HAMP" evidence="11">
    <location>
        <begin position="234"/>
        <end position="288"/>
    </location>
</feature>
<dbReference type="InterPro" id="IPR051310">
    <property type="entry name" value="MCP_chemotaxis"/>
</dbReference>
<dbReference type="Pfam" id="PF17200">
    <property type="entry name" value="sCache_2"/>
    <property type="match status" value="1"/>
</dbReference>
<dbReference type="PROSITE" id="PS50111">
    <property type="entry name" value="CHEMOTAXIS_TRANSDUC_2"/>
    <property type="match status" value="1"/>
</dbReference>
<evidence type="ECO:0000256" key="5">
    <source>
        <dbReference type="ARBA" id="ARBA00023136"/>
    </source>
</evidence>
<keyword evidence="5 9" id="KW-0472">Membrane</keyword>
<evidence type="ECO:0000256" key="3">
    <source>
        <dbReference type="ARBA" id="ARBA00022692"/>
    </source>
</evidence>
<evidence type="ECO:0000256" key="9">
    <source>
        <dbReference type="SAM" id="Phobius"/>
    </source>
</evidence>
<evidence type="ECO:0000256" key="8">
    <source>
        <dbReference type="PROSITE-ProRule" id="PRU00284"/>
    </source>
</evidence>
<dbReference type="CDD" id="cd11386">
    <property type="entry name" value="MCP_signal"/>
    <property type="match status" value="1"/>
</dbReference>
<sequence>MSRSSRFSIRSNLQNKMLLLALGPVLLITLILEVLATLESRRETRQSLTEQRSALIEARQQGIKNLVDAAKASVSHLADAPPEEQAAAQARAREILGNVTFGGGNYLFVYDFQGNVAASRTDSVGGNSWDLQDEDGQYVIRDLIAVARDGGGYYQYRWTNPATETVEAKYSYATAIPQWGWMIGAGVYATEVDKSMAVAEAEAMASLKRSMITTVATGLGLMALVGAGAAWMVRRTVRPIRDTATAMEDIARGKGDLTRRLAVTTDDEVGELANQFNGFVARMQETLLEVRGSTRHVNRAADEIALSSEELATRTEQAAANLQETSASMEEITATVNHSAESAGQANKLVAGTGKVAGDGLAVMGQVETTMGEISDSATRVNEIVTLIDGIAFQTNILALNASVEAARAGEHGRGFAVVAEEVRNLAGRAGEAAREIRALIDTSVSRTREGSELVRQAGETMRGIVDSVARVTEVIEEISSGAAEQSSGIGQVNTAVAEMDSVTQQNAAMVHQTSGNAAEMRGHAGRLSTLIDSFVLGEAT</sequence>
<dbReference type="EMBL" id="ARXR01000045">
    <property type="protein sequence ID" value="MBF5054453.1"/>
    <property type="molecule type" value="Genomic_DNA"/>
</dbReference>